<dbReference type="EMBL" id="BAAAOR010000007">
    <property type="protein sequence ID" value="GAA1507269.1"/>
    <property type="molecule type" value="Genomic_DNA"/>
</dbReference>
<accession>A0ABN1ZYK2</accession>
<keyword evidence="2" id="KW-1185">Reference proteome</keyword>
<gene>
    <name evidence="1" type="ORF">GCM10009788_09010</name>
</gene>
<name>A0ABN1ZYK2_9ACTN</name>
<proteinExistence type="predicted"/>
<sequence length="224" mass="24500">MGESVVEGVVEDVGEDAVGDAAGAGSVPTSYEQFGVNWIHRVLHKERILRTVDEVLGDQIALGPIGAGPGRAFASVSFVGTYRPTTGELVPGELLTYAIDLPISVVFDLELPLDKLTFNAEVVVPLVLVVHTEAPLKLRLELRTPAEDQIGLELKTDTRRGAVLRKVAGLDAELRRFLLRVLDTELAKAYVRKATYLDMEELIDEAWPAFTAQFLPRGPEDRRG</sequence>
<dbReference type="Proteomes" id="UP001500842">
    <property type="component" value="Unassembled WGS sequence"/>
</dbReference>
<reference evidence="1 2" key="1">
    <citation type="journal article" date="2019" name="Int. J. Syst. Evol. Microbiol.">
        <title>The Global Catalogue of Microorganisms (GCM) 10K type strain sequencing project: providing services to taxonomists for standard genome sequencing and annotation.</title>
        <authorList>
            <consortium name="The Broad Institute Genomics Platform"/>
            <consortium name="The Broad Institute Genome Sequencing Center for Infectious Disease"/>
            <person name="Wu L."/>
            <person name="Ma J."/>
        </authorList>
    </citation>
    <scope>NUCLEOTIDE SEQUENCE [LARGE SCALE GENOMIC DNA]</scope>
    <source>
        <strain evidence="1 2">JCM 14942</strain>
    </source>
</reference>
<protein>
    <submittedName>
        <fullName evidence="1">Uncharacterized protein</fullName>
    </submittedName>
</protein>
<comment type="caution">
    <text evidence="1">The sequence shown here is derived from an EMBL/GenBank/DDBJ whole genome shotgun (WGS) entry which is preliminary data.</text>
</comment>
<dbReference type="RefSeq" id="WP_344111246.1">
    <property type="nucleotide sequence ID" value="NZ_BAAAOR010000007.1"/>
</dbReference>
<evidence type="ECO:0000313" key="1">
    <source>
        <dbReference type="EMBL" id="GAA1507269.1"/>
    </source>
</evidence>
<organism evidence="1 2">
    <name type="scientific">Nocardioides humi</name>
    <dbReference type="NCBI Taxonomy" id="449461"/>
    <lineage>
        <taxon>Bacteria</taxon>
        <taxon>Bacillati</taxon>
        <taxon>Actinomycetota</taxon>
        <taxon>Actinomycetes</taxon>
        <taxon>Propionibacteriales</taxon>
        <taxon>Nocardioidaceae</taxon>
        <taxon>Nocardioides</taxon>
    </lineage>
</organism>
<evidence type="ECO:0000313" key="2">
    <source>
        <dbReference type="Proteomes" id="UP001500842"/>
    </source>
</evidence>